<dbReference type="EMBL" id="CAMPGE010011159">
    <property type="protein sequence ID" value="CAI2370000.1"/>
    <property type="molecule type" value="Genomic_DNA"/>
</dbReference>
<accession>A0AAD1XD53</accession>
<comment type="caution">
    <text evidence="2">The sequence shown here is derived from an EMBL/GenBank/DDBJ whole genome shotgun (WGS) entry which is preliminary data.</text>
</comment>
<dbReference type="GO" id="GO:0016579">
    <property type="term" value="P:protein deubiquitination"/>
    <property type="evidence" value="ECO:0007669"/>
    <property type="project" value="InterPro"/>
</dbReference>
<dbReference type="AlphaFoldDB" id="A0AAD1XD53"/>
<dbReference type="Proteomes" id="UP001295684">
    <property type="component" value="Unassembled WGS sequence"/>
</dbReference>
<dbReference type="Pfam" id="PF00443">
    <property type="entry name" value="UCH"/>
    <property type="match status" value="1"/>
</dbReference>
<dbReference type="SUPFAM" id="SSF54001">
    <property type="entry name" value="Cysteine proteinases"/>
    <property type="match status" value="1"/>
</dbReference>
<evidence type="ECO:0000259" key="1">
    <source>
        <dbReference type="PROSITE" id="PS50235"/>
    </source>
</evidence>
<dbReference type="Gene3D" id="3.90.70.10">
    <property type="entry name" value="Cysteine proteinases"/>
    <property type="match status" value="1"/>
</dbReference>
<name>A0AAD1XD53_EUPCR</name>
<dbReference type="InterPro" id="IPR001394">
    <property type="entry name" value="Peptidase_C19_UCH"/>
</dbReference>
<evidence type="ECO:0000313" key="2">
    <source>
        <dbReference type="EMBL" id="CAI2370000.1"/>
    </source>
</evidence>
<reference evidence="2" key="1">
    <citation type="submission" date="2023-07" db="EMBL/GenBank/DDBJ databases">
        <authorList>
            <consortium name="AG Swart"/>
            <person name="Singh M."/>
            <person name="Singh A."/>
            <person name="Seah K."/>
            <person name="Emmerich C."/>
        </authorList>
    </citation>
    <scope>NUCLEOTIDE SEQUENCE</scope>
    <source>
        <strain evidence="2">DP1</strain>
    </source>
</reference>
<organism evidence="2 3">
    <name type="scientific">Euplotes crassus</name>
    <dbReference type="NCBI Taxonomy" id="5936"/>
    <lineage>
        <taxon>Eukaryota</taxon>
        <taxon>Sar</taxon>
        <taxon>Alveolata</taxon>
        <taxon>Ciliophora</taxon>
        <taxon>Intramacronucleata</taxon>
        <taxon>Spirotrichea</taxon>
        <taxon>Hypotrichia</taxon>
        <taxon>Euplotida</taxon>
        <taxon>Euplotidae</taxon>
        <taxon>Moneuplotes</taxon>
    </lineage>
</organism>
<dbReference type="InterPro" id="IPR038765">
    <property type="entry name" value="Papain-like_cys_pep_sf"/>
</dbReference>
<sequence>MCLMEKKNQILTCNPLARLDQNKRNYNRCKIMTPKHFKKRSKYLEFECSKENSYDFTMDYEHASNEIGTKRMRKKEKKRDKNKDNECKEIKQMEEDKNKEEHFIFQDKDIISSENDSFFSSILHALLSISDFSEYFQESNKIISGTEKRLNKNYFVEDKNKRQKYSKRLCEFICAYFSDNPSPIKSENLRSLFDGEFPVSQKHKPFKLLKSLLNILQYEHDNSNSAFLFCEYKNIQEAWNIYIKDHNSIVDQLFVGMYETSYKCNECSDRRKVYKEFKFISLKQDPNSKTTSFPDLLCPPSQTPSKILCLVCKTVKNCQVQSKIAKYPKYLLLSLTPPSPTYSSTFTTPTLTYTLITSILTHPAPVAICKRDSHYTLFSNSSSVPVKASEMISSDASVLVYQGEGTEELK</sequence>
<evidence type="ECO:0000313" key="3">
    <source>
        <dbReference type="Proteomes" id="UP001295684"/>
    </source>
</evidence>
<protein>
    <recommendedName>
        <fullName evidence="1">USP domain-containing protein</fullName>
    </recommendedName>
</protein>
<keyword evidence="3" id="KW-1185">Reference proteome</keyword>
<dbReference type="GO" id="GO:0004843">
    <property type="term" value="F:cysteine-type deubiquitinase activity"/>
    <property type="evidence" value="ECO:0007669"/>
    <property type="project" value="InterPro"/>
</dbReference>
<proteinExistence type="predicted"/>
<gene>
    <name evidence="2" type="ORF">ECRASSUSDP1_LOCUS11307</name>
</gene>
<dbReference type="InterPro" id="IPR028889">
    <property type="entry name" value="USP"/>
</dbReference>
<feature type="domain" description="USP" evidence="1">
    <location>
        <begin position="108"/>
        <end position="404"/>
    </location>
</feature>
<dbReference type="PROSITE" id="PS50235">
    <property type="entry name" value="USP_3"/>
    <property type="match status" value="1"/>
</dbReference>